<dbReference type="PANTHER" id="PTHR47926">
    <property type="entry name" value="PENTATRICOPEPTIDE REPEAT-CONTAINING PROTEIN"/>
    <property type="match status" value="1"/>
</dbReference>
<keyword evidence="4" id="KW-1185">Reference proteome</keyword>
<dbReference type="FunFam" id="1.25.40.10:FF:001093">
    <property type="entry name" value="Pentatricopeptide repeat-containing protein At2g34400"/>
    <property type="match status" value="1"/>
</dbReference>
<dbReference type="InterPro" id="IPR011990">
    <property type="entry name" value="TPR-like_helical_dom_sf"/>
</dbReference>
<dbReference type="PROSITE" id="PS51375">
    <property type="entry name" value="PPR"/>
    <property type="match status" value="4"/>
</dbReference>
<dbReference type="NCBIfam" id="TIGR00756">
    <property type="entry name" value="PPR"/>
    <property type="match status" value="3"/>
</dbReference>
<feature type="repeat" description="PPR" evidence="2">
    <location>
        <begin position="206"/>
        <end position="240"/>
    </location>
</feature>
<organism evidence="3 4">
    <name type="scientific">Actinidia rufa</name>
    <dbReference type="NCBI Taxonomy" id="165716"/>
    <lineage>
        <taxon>Eukaryota</taxon>
        <taxon>Viridiplantae</taxon>
        <taxon>Streptophyta</taxon>
        <taxon>Embryophyta</taxon>
        <taxon>Tracheophyta</taxon>
        <taxon>Spermatophyta</taxon>
        <taxon>Magnoliopsida</taxon>
        <taxon>eudicotyledons</taxon>
        <taxon>Gunneridae</taxon>
        <taxon>Pentapetalae</taxon>
        <taxon>asterids</taxon>
        <taxon>Ericales</taxon>
        <taxon>Actinidiaceae</taxon>
        <taxon>Actinidia</taxon>
    </lineage>
</organism>
<evidence type="ECO:0000256" key="2">
    <source>
        <dbReference type="PROSITE-ProRule" id="PRU00708"/>
    </source>
</evidence>
<dbReference type="Pfam" id="PF13041">
    <property type="entry name" value="PPR_2"/>
    <property type="match status" value="2"/>
</dbReference>
<dbReference type="InterPro" id="IPR046848">
    <property type="entry name" value="E_motif"/>
</dbReference>
<gene>
    <name evidence="3" type="ORF">Acr_13g0003770</name>
</gene>
<evidence type="ECO:0000313" key="3">
    <source>
        <dbReference type="EMBL" id="GFY98976.1"/>
    </source>
</evidence>
<keyword evidence="1" id="KW-0677">Repeat</keyword>
<dbReference type="GO" id="GO:0009451">
    <property type="term" value="P:RNA modification"/>
    <property type="evidence" value="ECO:0007669"/>
    <property type="project" value="InterPro"/>
</dbReference>
<dbReference type="Pfam" id="PF20431">
    <property type="entry name" value="E_motif"/>
    <property type="match status" value="1"/>
</dbReference>
<evidence type="ECO:0000256" key="1">
    <source>
        <dbReference type="ARBA" id="ARBA00022737"/>
    </source>
</evidence>
<dbReference type="Proteomes" id="UP000585474">
    <property type="component" value="Unassembled WGS sequence"/>
</dbReference>
<dbReference type="AlphaFoldDB" id="A0A7J0FKJ6"/>
<proteinExistence type="predicted"/>
<dbReference type="OrthoDB" id="185373at2759"/>
<feature type="repeat" description="PPR" evidence="2">
    <location>
        <begin position="4"/>
        <end position="38"/>
    </location>
</feature>
<accession>A0A7J0FKJ6</accession>
<protein>
    <submittedName>
        <fullName evidence="3">Mitochondrial editing factor 18</fullName>
    </submittedName>
</protein>
<dbReference type="GO" id="GO:0003723">
    <property type="term" value="F:RNA binding"/>
    <property type="evidence" value="ECO:0007669"/>
    <property type="project" value="InterPro"/>
</dbReference>
<dbReference type="EMBL" id="BJWL01000013">
    <property type="protein sequence ID" value="GFY98976.1"/>
    <property type="molecule type" value="Genomic_DNA"/>
</dbReference>
<dbReference type="InterPro" id="IPR046960">
    <property type="entry name" value="PPR_At4g14850-like_plant"/>
</dbReference>
<name>A0A7J0FKJ6_9ERIC</name>
<dbReference type="Gene3D" id="1.25.40.10">
    <property type="entry name" value="Tetratricopeptide repeat domain"/>
    <property type="match status" value="3"/>
</dbReference>
<dbReference type="Pfam" id="PF01535">
    <property type="entry name" value="PPR"/>
    <property type="match status" value="3"/>
</dbReference>
<comment type="caution">
    <text evidence="3">The sequence shown here is derived from an EMBL/GenBank/DDBJ whole genome shotgun (WGS) entry which is preliminary data.</text>
</comment>
<sequence>MDPPIFTWNTVIREYSKSSSPIESVKLFSQFLRIGHEPDKFTYPFVIKACGRCSMVGVGGSVHSSTFKTGFDSDRFVGNTLLRMYSACGAIGLARQLFDEMTDRDVVSWSSMIAGYVACKYALDALIVYQNMKSVNEIPNSVTMVSLLSACTLLLNIRIGESIHSQIIVNNIGLDVALGTALLEMYSKCGQIDKAFLVFNSMKEKNLQSWTIMISGLADHGHGEDAISFFSQMEKIGLKPDSMSFSVIISACSHLGLVDVGKNYFDKMARIYKIRPTMEHYGCMVDMLGRAGMIEEAYQVIKNMPMEPNSIIIRSFIGACKNHGEVVCLDENMRKLLLESEPDLGANYVLAAGASSVSENWNDAAGLRVAMKGRDLKKVPGCSWVEVNGGCCR</sequence>
<evidence type="ECO:0000313" key="4">
    <source>
        <dbReference type="Proteomes" id="UP000585474"/>
    </source>
</evidence>
<feature type="repeat" description="PPR" evidence="2">
    <location>
        <begin position="175"/>
        <end position="205"/>
    </location>
</feature>
<dbReference type="InterPro" id="IPR002885">
    <property type="entry name" value="PPR_rpt"/>
</dbReference>
<dbReference type="PANTHER" id="PTHR47926:SF537">
    <property type="entry name" value="PENTACOTRIPEPTIDE-REPEAT REGION OF PRORP DOMAIN-CONTAINING PROTEIN"/>
    <property type="match status" value="1"/>
</dbReference>
<dbReference type="FunFam" id="1.25.40.10:FF:000427">
    <property type="entry name" value="Pentatricopeptide repeat-containing protein chloroplastic"/>
    <property type="match status" value="1"/>
</dbReference>
<feature type="repeat" description="PPR" evidence="2">
    <location>
        <begin position="105"/>
        <end position="139"/>
    </location>
</feature>
<reference evidence="3 4" key="1">
    <citation type="submission" date="2019-07" db="EMBL/GenBank/DDBJ databases">
        <title>De Novo Assembly of kiwifruit Actinidia rufa.</title>
        <authorList>
            <person name="Sugita-Konishi S."/>
            <person name="Sato K."/>
            <person name="Mori E."/>
            <person name="Abe Y."/>
            <person name="Kisaki G."/>
            <person name="Hamano K."/>
            <person name="Suezawa K."/>
            <person name="Otani M."/>
            <person name="Fukuda T."/>
            <person name="Manabe T."/>
            <person name="Gomi K."/>
            <person name="Tabuchi M."/>
            <person name="Akimitsu K."/>
            <person name="Kataoka I."/>
        </authorList>
    </citation>
    <scope>NUCLEOTIDE SEQUENCE [LARGE SCALE GENOMIC DNA]</scope>
    <source>
        <strain evidence="4">cv. Fuchu</strain>
    </source>
</reference>